<evidence type="ECO:0000256" key="5">
    <source>
        <dbReference type="ARBA" id="ARBA00023136"/>
    </source>
</evidence>
<evidence type="ECO:0000256" key="4">
    <source>
        <dbReference type="ARBA" id="ARBA00022989"/>
    </source>
</evidence>
<evidence type="ECO:0000259" key="7">
    <source>
        <dbReference type="Pfam" id="PF02687"/>
    </source>
</evidence>
<dbReference type="OrthoDB" id="9775474at2"/>
<proteinExistence type="predicted"/>
<name>B1ZSV3_OPITP</name>
<dbReference type="STRING" id="452637.Oter_1513"/>
<dbReference type="HOGENOM" id="CLU_000604_8_10_0"/>
<protein>
    <recommendedName>
        <fullName evidence="11">ABC3 transporter permease protein domain-containing protein</fullName>
    </recommendedName>
</protein>
<keyword evidence="4 6" id="KW-1133">Transmembrane helix</keyword>
<dbReference type="EMBL" id="CP001032">
    <property type="protein sequence ID" value="ACB74797.1"/>
    <property type="molecule type" value="Genomic_DNA"/>
</dbReference>
<keyword evidence="3 6" id="KW-0812">Transmembrane</keyword>
<dbReference type="Proteomes" id="UP000007013">
    <property type="component" value="Chromosome"/>
</dbReference>
<dbReference type="RefSeq" id="WP_012374335.1">
    <property type="nucleotide sequence ID" value="NC_010571.1"/>
</dbReference>
<evidence type="ECO:0000256" key="2">
    <source>
        <dbReference type="ARBA" id="ARBA00022475"/>
    </source>
</evidence>
<evidence type="ECO:0000313" key="10">
    <source>
        <dbReference type="Proteomes" id="UP000007013"/>
    </source>
</evidence>
<evidence type="ECO:0008006" key="11">
    <source>
        <dbReference type="Google" id="ProtNLM"/>
    </source>
</evidence>
<feature type="transmembrane region" description="Helical" evidence="6">
    <location>
        <begin position="350"/>
        <end position="373"/>
    </location>
</feature>
<dbReference type="PANTHER" id="PTHR43738:SF3">
    <property type="entry name" value="ABC TRANSPORTER PERMEASE"/>
    <property type="match status" value="1"/>
</dbReference>
<feature type="transmembrane region" description="Helical" evidence="6">
    <location>
        <begin position="256"/>
        <end position="280"/>
    </location>
</feature>
<feature type="domain" description="MacB-like periplasmic core" evidence="8">
    <location>
        <begin position="19"/>
        <end position="228"/>
    </location>
</feature>
<gene>
    <name evidence="9" type="ordered locus">Oter_1513</name>
</gene>
<dbReference type="Pfam" id="PF12704">
    <property type="entry name" value="MacB_PCD"/>
    <property type="match status" value="1"/>
</dbReference>
<dbReference type="GO" id="GO:0005886">
    <property type="term" value="C:plasma membrane"/>
    <property type="evidence" value="ECO:0007669"/>
    <property type="project" value="UniProtKB-SubCell"/>
</dbReference>
<evidence type="ECO:0000313" key="9">
    <source>
        <dbReference type="EMBL" id="ACB74797.1"/>
    </source>
</evidence>
<reference evidence="9 10" key="1">
    <citation type="journal article" date="2011" name="J. Bacteriol.">
        <title>Genome sequence of the verrucomicrobium Opitutus terrae PB90-1, an abundant inhabitant of rice paddy soil ecosystems.</title>
        <authorList>
            <person name="van Passel M.W."/>
            <person name="Kant R."/>
            <person name="Palva A."/>
            <person name="Copeland A."/>
            <person name="Lucas S."/>
            <person name="Lapidus A."/>
            <person name="Glavina del Rio T."/>
            <person name="Pitluck S."/>
            <person name="Goltsman E."/>
            <person name="Clum A."/>
            <person name="Sun H."/>
            <person name="Schmutz J."/>
            <person name="Larimer F.W."/>
            <person name="Land M.L."/>
            <person name="Hauser L."/>
            <person name="Kyrpides N."/>
            <person name="Mikhailova N."/>
            <person name="Richardson P.P."/>
            <person name="Janssen P.H."/>
            <person name="de Vos W.M."/>
            <person name="Smidt H."/>
        </authorList>
    </citation>
    <scope>NUCLEOTIDE SEQUENCE [LARGE SCALE GENOMIC DNA]</scope>
    <source>
        <strain evidence="10">DSM 11246 / JCM 15787 / PB90-1</strain>
    </source>
</reference>
<feature type="transmembrane region" description="Helical" evidence="6">
    <location>
        <begin position="301"/>
        <end position="330"/>
    </location>
</feature>
<comment type="subcellular location">
    <subcellularLocation>
        <location evidence="1">Cell membrane</location>
        <topology evidence="1">Multi-pass membrane protein</topology>
    </subcellularLocation>
</comment>
<evidence type="ECO:0000256" key="6">
    <source>
        <dbReference type="SAM" id="Phobius"/>
    </source>
</evidence>
<accession>B1ZSV3</accession>
<dbReference type="KEGG" id="ote:Oter_1513"/>
<keyword evidence="5 6" id="KW-0472">Membrane</keyword>
<dbReference type="PANTHER" id="PTHR43738">
    <property type="entry name" value="ABC TRANSPORTER, MEMBRANE PROTEIN"/>
    <property type="match status" value="1"/>
</dbReference>
<keyword evidence="10" id="KW-1185">Reference proteome</keyword>
<keyword evidence="2" id="KW-1003">Cell membrane</keyword>
<evidence type="ECO:0000256" key="1">
    <source>
        <dbReference type="ARBA" id="ARBA00004651"/>
    </source>
</evidence>
<evidence type="ECO:0000256" key="3">
    <source>
        <dbReference type="ARBA" id="ARBA00022692"/>
    </source>
</evidence>
<organism evidence="9 10">
    <name type="scientific">Opitutus terrae (strain DSM 11246 / JCM 15787 / PB90-1)</name>
    <dbReference type="NCBI Taxonomy" id="452637"/>
    <lineage>
        <taxon>Bacteria</taxon>
        <taxon>Pseudomonadati</taxon>
        <taxon>Verrucomicrobiota</taxon>
        <taxon>Opitutia</taxon>
        <taxon>Opitutales</taxon>
        <taxon>Opitutaceae</taxon>
        <taxon>Opitutus</taxon>
    </lineage>
</organism>
<dbReference type="InterPro" id="IPR025857">
    <property type="entry name" value="MacB_PCD"/>
</dbReference>
<dbReference type="InterPro" id="IPR003838">
    <property type="entry name" value="ABC3_permease_C"/>
</dbReference>
<feature type="domain" description="ABC3 transporter permease C-terminal" evidence="7">
    <location>
        <begin position="264"/>
        <end position="375"/>
    </location>
</feature>
<dbReference type="InterPro" id="IPR051125">
    <property type="entry name" value="ABC-4/HrtB_transporter"/>
</dbReference>
<dbReference type="AlphaFoldDB" id="B1ZSV3"/>
<dbReference type="eggNOG" id="COG0577">
    <property type="taxonomic scope" value="Bacteria"/>
</dbReference>
<sequence length="385" mass="41535">MKFFSLVASNLKRKKVRTLLTILSIFVAFFLFGLLCALKKALDGGVSVAGADRLITRHKVSIIQMMPVSYRNRIASMPGVSGIASQSWFGGIYQDPSNFFATLAVDPEPFLELYPEFVLPADQKATWLKTRTGAIVGRATAERFKWKVGDRIPLQSPIWQREDGGHAWEFDLVGIYDAGKKGTDTTQFFLHYDYYDEGRAFAKGQIGWFTVRIADPAQAAQIAARIDREFANSPTETKTEPEGAFAAGFAQQVGDIGLIVTGIMSAVFFTILLVAGNTIAQGVRERVEEIGVLKAVGFPNGLVLGLVLAESCLIAALGGLVGLGLAWLATMGGSPVPGLLPVFFIPSKDILLGIVLVLALGLLTGLLPALQAMRLGVADALRRQT</sequence>
<evidence type="ECO:0000259" key="8">
    <source>
        <dbReference type="Pfam" id="PF12704"/>
    </source>
</evidence>
<dbReference type="Pfam" id="PF02687">
    <property type="entry name" value="FtsX"/>
    <property type="match status" value="1"/>
</dbReference>